<dbReference type="EMBL" id="CPYI01000003">
    <property type="protein sequence ID" value="CNE41903.1"/>
    <property type="molecule type" value="Genomic_DNA"/>
</dbReference>
<sequence>MSATKGFEQNFSVIYKFDSLTISHSTRSKSMIFNAKVKSPPLLSDAEVIQTMEITVEQARHIISELQKRIDYIDAGISDAGVSYLN</sequence>
<name>A0A0T9KYM3_YERKR</name>
<dbReference type="RefSeq" id="WP_050118687.1">
    <property type="nucleotide sequence ID" value="NZ_CAWMAB010000003.1"/>
</dbReference>
<proteinExistence type="predicted"/>
<dbReference type="Proteomes" id="UP000045824">
    <property type="component" value="Unassembled WGS sequence"/>
</dbReference>
<organism evidence="1 2">
    <name type="scientific">Yersinia kristensenii</name>
    <dbReference type="NCBI Taxonomy" id="28152"/>
    <lineage>
        <taxon>Bacteria</taxon>
        <taxon>Pseudomonadati</taxon>
        <taxon>Pseudomonadota</taxon>
        <taxon>Gammaproteobacteria</taxon>
        <taxon>Enterobacterales</taxon>
        <taxon>Yersiniaceae</taxon>
        <taxon>Yersinia</taxon>
    </lineage>
</organism>
<protein>
    <submittedName>
        <fullName evidence="1">Uncharacterized protein</fullName>
    </submittedName>
</protein>
<gene>
    <name evidence="1" type="ORF">ERS008491_01236</name>
</gene>
<dbReference type="AlphaFoldDB" id="A0A0T9KYM3"/>
<reference evidence="1 2" key="1">
    <citation type="submission" date="2015-03" db="EMBL/GenBank/DDBJ databases">
        <authorList>
            <person name="Murphy D."/>
        </authorList>
    </citation>
    <scope>NUCLEOTIDE SEQUENCE [LARGE SCALE GENOMIC DNA]</scope>
    <source>
        <strain evidence="1 2">FCF326</strain>
    </source>
</reference>
<evidence type="ECO:0000313" key="2">
    <source>
        <dbReference type="Proteomes" id="UP000045824"/>
    </source>
</evidence>
<evidence type="ECO:0000313" key="1">
    <source>
        <dbReference type="EMBL" id="CNE41903.1"/>
    </source>
</evidence>
<accession>A0A0T9KYM3</accession>